<proteinExistence type="predicted"/>
<dbReference type="InterPro" id="IPR022041">
    <property type="entry name" value="Methyltransf_FA"/>
</dbReference>
<evidence type="ECO:0000313" key="2">
    <source>
        <dbReference type="EMBL" id="RZC42408.1"/>
    </source>
</evidence>
<comment type="caution">
    <text evidence="2">The sequence shown here is derived from an EMBL/GenBank/DDBJ whole genome shotgun (WGS) entry which is preliminary data.</text>
</comment>
<dbReference type="EMBL" id="QDEB01008189">
    <property type="protein sequence ID" value="RZC42408.1"/>
    <property type="molecule type" value="Genomic_DNA"/>
</dbReference>
<evidence type="ECO:0000259" key="1">
    <source>
        <dbReference type="Pfam" id="PF12248"/>
    </source>
</evidence>
<dbReference type="PANTHER" id="PTHR31649">
    <property type="entry name" value="AGAP009604-PA"/>
    <property type="match status" value="1"/>
</dbReference>
<dbReference type="Pfam" id="PF11901">
    <property type="entry name" value="DM9"/>
    <property type="match status" value="1"/>
</dbReference>
<dbReference type="Proteomes" id="UP000292052">
    <property type="component" value="Unassembled WGS sequence"/>
</dbReference>
<name>A0A482WDG5_ASBVE</name>
<dbReference type="STRING" id="1661398.A0A482WDG5"/>
<reference evidence="2 3" key="1">
    <citation type="submission" date="2017-03" db="EMBL/GenBank/DDBJ databases">
        <title>Genome of the blue death feigning beetle - Asbolus verrucosus.</title>
        <authorList>
            <person name="Rider S.D."/>
        </authorList>
    </citation>
    <scope>NUCLEOTIDE SEQUENCE [LARGE SCALE GENOMIC DNA]</scope>
    <source>
        <strain evidence="2">Butters</strain>
        <tissue evidence="2">Head and leg muscle</tissue>
    </source>
</reference>
<dbReference type="Pfam" id="PF12248">
    <property type="entry name" value="Methyltransf_FA"/>
    <property type="match status" value="1"/>
</dbReference>
<feature type="domain" description="Farnesoic acid O-methyl transferase" evidence="1">
    <location>
        <begin position="8"/>
        <end position="136"/>
    </location>
</feature>
<dbReference type="OrthoDB" id="2142040at2759"/>
<gene>
    <name evidence="2" type="ORF">BDFB_000321</name>
</gene>
<sequence length="301" mass="32221">MKLQTEDKLEYNFFPNASGFLQFRVRAPNDAHIALSPAAAEATPMYEVFIGGWGNSKSVIRKNRTKPDVAEAHTPGYLNPDEFRGFWIRWENGNISVGSEGNATPFLNWTDYEQVPIEYVGVCTGWGASGSWIIEEARGGAPRAAPLVGGYGGGYGGGNFAGLCWVAARNGEVPPRAFAGGEDNGEPVYVARANFNGALIPGKLIASHGTCYVPWGGQENPVPEYEVLCDFPGNWVACSGSAVPPNAVTAGQSENGEPLYVGRVVHDGSLTVGKVQPSHGVLYIPYGGNEMGFQDYEILIQ</sequence>
<protein>
    <submittedName>
        <fullName evidence="2">DUF3421 and/or Methyltransf FA domain containing protein</fullName>
    </submittedName>
</protein>
<organism evidence="2 3">
    <name type="scientific">Asbolus verrucosus</name>
    <name type="common">Desert ironclad beetle</name>
    <dbReference type="NCBI Taxonomy" id="1661398"/>
    <lineage>
        <taxon>Eukaryota</taxon>
        <taxon>Metazoa</taxon>
        <taxon>Ecdysozoa</taxon>
        <taxon>Arthropoda</taxon>
        <taxon>Hexapoda</taxon>
        <taxon>Insecta</taxon>
        <taxon>Pterygota</taxon>
        <taxon>Neoptera</taxon>
        <taxon>Endopterygota</taxon>
        <taxon>Coleoptera</taxon>
        <taxon>Polyphaga</taxon>
        <taxon>Cucujiformia</taxon>
        <taxon>Tenebrionidae</taxon>
        <taxon>Pimeliinae</taxon>
        <taxon>Asbolus</taxon>
    </lineage>
</organism>
<keyword evidence="3" id="KW-1185">Reference proteome</keyword>
<dbReference type="SMART" id="SM00696">
    <property type="entry name" value="DM9"/>
    <property type="match status" value="2"/>
</dbReference>
<dbReference type="InterPro" id="IPR006616">
    <property type="entry name" value="DM9_repeat"/>
</dbReference>
<evidence type="ECO:0000313" key="3">
    <source>
        <dbReference type="Proteomes" id="UP000292052"/>
    </source>
</evidence>
<dbReference type="AlphaFoldDB" id="A0A482WDG5"/>
<dbReference type="PANTHER" id="PTHR31649:SF1">
    <property type="entry name" value="FARNESOIC ACID O-METHYL TRANSFERASE DOMAIN-CONTAINING PROTEIN"/>
    <property type="match status" value="1"/>
</dbReference>
<accession>A0A482WDG5</accession>